<evidence type="ECO:0000256" key="5">
    <source>
        <dbReference type="ARBA" id="ARBA00023136"/>
    </source>
</evidence>
<feature type="transmembrane region" description="Helical" evidence="6">
    <location>
        <begin position="98"/>
        <end position="121"/>
    </location>
</feature>
<dbReference type="InterPro" id="IPR005495">
    <property type="entry name" value="LptG/LptF_permease"/>
</dbReference>
<keyword evidence="5 6" id="KW-0472">Membrane</keyword>
<name>A0A7V7TX38_9HYPH</name>
<accession>A0A7V7TX38</accession>
<evidence type="ECO:0000256" key="4">
    <source>
        <dbReference type="ARBA" id="ARBA00022989"/>
    </source>
</evidence>
<proteinExistence type="predicted"/>
<comment type="subcellular location">
    <subcellularLocation>
        <location evidence="1">Cell membrane</location>
        <topology evidence="1">Multi-pass membrane protein</topology>
    </subcellularLocation>
</comment>
<reference evidence="7 8" key="1">
    <citation type="submission" date="2019-09" db="EMBL/GenBank/DDBJ databases">
        <title>YIM 132180 draft genome.</title>
        <authorList>
            <person name="Zhang K."/>
        </authorList>
    </citation>
    <scope>NUCLEOTIDE SEQUENCE [LARGE SCALE GENOMIC DNA]</scope>
    <source>
        <strain evidence="7 8">YIM 132180</strain>
    </source>
</reference>
<feature type="transmembrane region" description="Helical" evidence="6">
    <location>
        <begin position="50"/>
        <end position="77"/>
    </location>
</feature>
<dbReference type="EMBL" id="VZDO01000004">
    <property type="protein sequence ID" value="KAB0680673.1"/>
    <property type="molecule type" value="Genomic_DNA"/>
</dbReference>
<dbReference type="AlphaFoldDB" id="A0A7V7TX38"/>
<evidence type="ECO:0000256" key="6">
    <source>
        <dbReference type="SAM" id="Phobius"/>
    </source>
</evidence>
<organism evidence="7 8">
    <name type="scientific">Plantimonas leprariae</name>
    <dbReference type="NCBI Taxonomy" id="2615207"/>
    <lineage>
        <taxon>Bacteria</taxon>
        <taxon>Pseudomonadati</taxon>
        <taxon>Pseudomonadota</taxon>
        <taxon>Alphaproteobacteria</taxon>
        <taxon>Hyphomicrobiales</taxon>
        <taxon>Aurantimonadaceae</taxon>
        <taxon>Plantimonas</taxon>
    </lineage>
</organism>
<sequence>MSLLERYIFRRTLIFSLAALGALVLIVWIVQALQRVDIVRTSASAAGNMFWIAMMLIPDLAAGVVPFAVVIGAVQALNSLNADSERAVIAASGARNFVVVKPILALGFAGALLVLVISHVVGPIAQGAFYNGLRAVNADAITLFLTPGRFEEVQKKLVLSVGNVRGSTISDLFISDQRDPAVDLNYFAKEAQIAERDGQKYLLLFDGQLHRRAVANGAASVIQFQTYAFDLATLQPSDDGDWIRTSERSTSELFLPDPNDKLYQSKPAAYAKELAQRFSDWLYPLAFAMWALVVAGQPRTNRQGSGPAMALGLAGAITLKALGFVVLALIDTDIRWQAAAYVVPLASIASNAAFIWLNTNLAESRPILAVGGSFQSIGQSLASRFGGRTASRGAA</sequence>
<evidence type="ECO:0000256" key="3">
    <source>
        <dbReference type="ARBA" id="ARBA00022692"/>
    </source>
</evidence>
<evidence type="ECO:0000313" key="8">
    <source>
        <dbReference type="Proteomes" id="UP000432089"/>
    </source>
</evidence>
<dbReference type="GO" id="GO:0015920">
    <property type="term" value="P:lipopolysaccharide transport"/>
    <property type="evidence" value="ECO:0007669"/>
    <property type="project" value="TreeGrafter"/>
</dbReference>
<keyword evidence="8" id="KW-1185">Reference proteome</keyword>
<comment type="caution">
    <text evidence="7">The sequence shown here is derived from an EMBL/GenBank/DDBJ whole genome shotgun (WGS) entry which is preliminary data.</text>
</comment>
<evidence type="ECO:0000256" key="2">
    <source>
        <dbReference type="ARBA" id="ARBA00022475"/>
    </source>
</evidence>
<feature type="transmembrane region" description="Helical" evidence="6">
    <location>
        <begin position="12"/>
        <end position="30"/>
    </location>
</feature>
<dbReference type="Proteomes" id="UP000432089">
    <property type="component" value="Unassembled WGS sequence"/>
</dbReference>
<dbReference type="PANTHER" id="PTHR33529:SF6">
    <property type="entry name" value="YJGP_YJGQ FAMILY PERMEASE"/>
    <property type="match status" value="1"/>
</dbReference>
<dbReference type="GO" id="GO:0043190">
    <property type="term" value="C:ATP-binding cassette (ABC) transporter complex"/>
    <property type="evidence" value="ECO:0007669"/>
    <property type="project" value="TreeGrafter"/>
</dbReference>
<dbReference type="PANTHER" id="PTHR33529">
    <property type="entry name" value="SLR0882 PROTEIN-RELATED"/>
    <property type="match status" value="1"/>
</dbReference>
<evidence type="ECO:0000256" key="1">
    <source>
        <dbReference type="ARBA" id="ARBA00004651"/>
    </source>
</evidence>
<protein>
    <submittedName>
        <fullName evidence="7">LptF/LptG family permease</fullName>
    </submittedName>
</protein>
<feature type="transmembrane region" description="Helical" evidence="6">
    <location>
        <begin position="310"/>
        <end position="330"/>
    </location>
</feature>
<keyword evidence="4 6" id="KW-1133">Transmembrane helix</keyword>
<keyword evidence="3 6" id="KW-0812">Transmembrane</keyword>
<dbReference type="RefSeq" id="WP_150968825.1">
    <property type="nucleotide sequence ID" value="NZ_VZDO01000004.1"/>
</dbReference>
<dbReference type="Pfam" id="PF03739">
    <property type="entry name" value="LptF_LptG"/>
    <property type="match status" value="1"/>
</dbReference>
<evidence type="ECO:0000313" key="7">
    <source>
        <dbReference type="EMBL" id="KAB0680673.1"/>
    </source>
</evidence>
<keyword evidence="2" id="KW-1003">Cell membrane</keyword>
<gene>
    <name evidence="7" type="ORF">F6X38_06605</name>
</gene>